<comment type="caution">
    <text evidence="3">The sequence shown here is derived from an EMBL/GenBank/DDBJ whole genome shotgun (WGS) entry which is preliminary data.</text>
</comment>
<dbReference type="OrthoDB" id="5342093at2759"/>
<dbReference type="PANTHER" id="PTHR34502:SF5">
    <property type="entry name" value="DUF6594 DOMAIN-CONTAINING PROTEIN"/>
    <property type="match status" value="1"/>
</dbReference>
<gene>
    <name evidence="3" type="ORF">PDIGIT_LOCUS498</name>
</gene>
<dbReference type="EMBL" id="CAOQHR010000001">
    <property type="protein sequence ID" value="CAI6238706.1"/>
    <property type="molecule type" value="Genomic_DNA"/>
</dbReference>
<keyword evidence="4" id="KW-1185">Reference proteome</keyword>
<feature type="transmembrane region" description="Helical" evidence="1">
    <location>
        <begin position="274"/>
        <end position="293"/>
    </location>
</feature>
<evidence type="ECO:0000256" key="1">
    <source>
        <dbReference type="SAM" id="Phobius"/>
    </source>
</evidence>
<keyword evidence="1" id="KW-0812">Transmembrane</keyword>
<evidence type="ECO:0000313" key="3">
    <source>
        <dbReference type="EMBL" id="CAI6238706.1"/>
    </source>
</evidence>
<dbReference type="Proteomes" id="UP001152607">
    <property type="component" value="Unassembled WGS sequence"/>
</dbReference>
<evidence type="ECO:0000313" key="4">
    <source>
        <dbReference type="Proteomes" id="UP001152607"/>
    </source>
</evidence>
<keyword evidence="1" id="KW-0472">Membrane</keyword>
<name>A0A9W4U264_9PLEO</name>
<evidence type="ECO:0000259" key="2">
    <source>
        <dbReference type="Pfam" id="PF20237"/>
    </source>
</evidence>
<proteinExistence type="predicted"/>
<keyword evidence="1" id="KW-1133">Transmembrane helix</keyword>
<feature type="transmembrane region" description="Helical" evidence="1">
    <location>
        <begin position="221"/>
        <end position="239"/>
    </location>
</feature>
<sequence length="313" mass="35473">MLETVPSEHSVDWKTVDELVPGYPRLAGEMQNIPELAIFRRFGALNARNLLYLQHDLKNLEDRLKLFEYFDSVSGSGERPMYSKDSQKLRESALNGDSKQWELVLEIRKKLKEYNKTLIQQHILHNIKEPGKWDSADIMKFIFSPGCMNDPFTGSEKYIWGRPNDPRHEAGDLIALRSRLKEDKFSHFVATYAIHPLDWMVGRDKKGTVLYSNKSVLKITYWMNGVIASLVPILCIWVLQSIDTLGGRIGAIAAFNLLIAACMQTFTDAKRPEVFAVVAAFTAVQVVFVGQALDDIKEVRPADNAVFNTTCSC</sequence>
<reference evidence="3" key="1">
    <citation type="submission" date="2023-01" db="EMBL/GenBank/DDBJ databases">
        <authorList>
            <person name="Van Ghelder C."/>
            <person name="Rancurel C."/>
        </authorList>
    </citation>
    <scope>NUCLEOTIDE SEQUENCE</scope>
    <source>
        <strain evidence="3">CNCM I-4278</strain>
    </source>
</reference>
<organism evidence="3 4">
    <name type="scientific">Periconia digitata</name>
    <dbReference type="NCBI Taxonomy" id="1303443"/>
    <lineage>
        <taxon>Eukaryota</taxon>
        <taxon>Fungi</taxon>
        <taxon>Dikarya</taxon>
        <taxon>Ascomycota</taxon>
        <taxon>Pezizomycotina</taxon>
        <taxon>Dothideomycetes</taxon>
        <taxon>Pleosporomycetidae</taxon>
        <taxon>Pleosporales</taxon>
        <taxon>Massarineae</taxon>
        <taxon>Periconiaceae</taxon>
        <taxon>Periconia</taxon>
    </lineage>
</organism>
<feature type="transmembrane region" description="Helical" evidence="1">
    <location>
        <begin position="245"/>
        <end position="262"/>
    </location>
</feature>
<dbReference type="PANTHER" id="PTHR34502">
    <property type="entry name" value="DUF6594 DOMAIN-CONTAINING PROTEIN-RELATED"/>
    <property type="match status" value="1"/>
</dbReference>
<accession>A0A9W4U264</accession>
<dbReference type="Pfam" id="PF20237">
    <property type="entry name" value="DUF6594"/>
    <property type="match status" value="1"/>
</dbReference>
<protein>
    <recommendedName>
        <fullName evidence="2">DUF6594 domain-containing protein</fullName>
    </recommendedName>
</protein>
<dbReference type="InterPro" id="IPR046529">
    <property type="entry name" value="DUF6594"/>
</dbReference>
<feature type="domain" description="DUF6594" evidence="2">
    <location>
        <begin position="23"/>
        <end position="286"/>
    </location>
</feature>
<dbReference type="AlphaFoldDB" id="A0A9W4U264"/>